<dbReference type="InterPro" id="IPR049453">
    <property type="entry name" value="Memb_transporter_dom"/>
</dbReference>
<dbReference type="RefSeq" id="WP_067034731.1">
    <property type="nucleotide sequence ID" value="NZ_FLRA01000011.1"/>
</dbReference>
<accession>A0A1C3JQW7</accession>
<dbReference type="GO" id="GO:0016020">
    <property type="term" value="C:membrane"/>
    <property type="evidence" value="ECO:0007669"/>
    <property type="project" value="UniProtKB-SubCell"/>
</dbReference>
<evidence type="ECO:0000256" key="1">
    <source>
        <dbReference type="ARBA" id="ARBA00004141"/>
    </source>
</evidence>
<evidence type="ECO:0000256" key="5">
    <source>
        <dbReference type="SAM" id="Phobius"/>
    </source>
</evidence>
<dbReference type="Proteomes" id="UP000092871">
    <property type="component" value="Unassembled WGS sequence"/>
</dbReference>
<dbReference type="EMBL" id="FLRB01000002">
    <property type="protein sequence ID" value="SBT19754.1"/>
    <property type="molecule type" value="Genomic_DNA"/>
</dbReference>
<protein>
    <recommendedName>
        <fullName evidence="6">Integral membrane bound transporter domain-containing protein</fullName>
    </recommendedName>
</protein>
<evidence type="ECO:0000256" key="2">
    <source>
        <dbReference type="ARBA" id="ARBA00022692"/>
    </source>
</evidence>
<reference evidence="7 10" key="1">
    <citation type="submission" date="2016-06" db="EMBL/GenBank/DDBJ databases">
        <authorList>
            <person name="Kjaerup R.B."/>
            <person name="Dalgaard T.S."/>
            <person name="Juul-Madsen H.R."/>
        </authorList>
    </citation>
    <scope>NUCLEOTIDE SEQUENCE [LARGE SCALE GENOMIC DNA]</scope>
    <source>
        <strain evidence="7 10">CECT 5115</strain>
    </source>
</reference>
<comment type="subcellular location">
    <subcellularLocation>
        <location evidence="1">Membrane</location>
        <topology evidence="1">Multi-pass membrane protein</topology>
    </subcellularLocation>
</comment>
<feature type="transmembrane region" description="Helical" evidence="5">
    <location>
        <begin position="69"/>
        <end position="88"/>
    </location>
</feature>
<sequence>MSIRTTLKGLVALNEASRPWHLPVTAGVTIGAPAVIGALTGTFNDAMIASLGAMVFLYMSPNRTTSRMLTMILCTFGFMACLTVATLAAAVPGLAPVGLFLIALTVIVITRYYRLPPPGSFFFILSSCVAMAMPFEFAAIPMRVGLIALGGLWAVLMAFIYSLCTGAHKTTSIPLEVDPRVNAILLEALFLSICISGAYAFALSLDLDNPYWVPISCAAILQGATFRMVWHRNIHRIVGTSIGMLLASFIFAFHPSPIVLALWICVLQTIVEVLIVKNYGLAVIFITPLTVIMAEITSSGMDASVLLEHRMIDIVLGSVIGFVAGAIFHRTGLFRSLEQKMDERSRLSELLFSRTHESNHSDQ</sequence>
<dbReference type="AlphaFoldDB" id="A0A1C3JQW7"/>
<dbReference type="EMBL" id="FLRA01000011">
    <property type="protein sequence ID" value="SBT17562.1"/>
    <property type="molecule type" value="Genomic_DNA"/>
</dbReference>
<keyword evidence="3 5" id="KW-1133">Transmembrane helix</keyword>
<organism evidence="7 10">
    <name type="scientific">Marinomonas gallaica</name>
    <dbReference type="NCBI Taxonomy" id="1806667"/>
    <lineage>
        <taxon>Bacteria</taxon>
        <taxon>Pseudomonadati</taxon>
        <taxon>Pseudomonadota</taxon>
        <taxon>Gammaproteobacteria</taxon>
        <taxon>Oceanospirillales</taxon>
        <taxon>Oceanospirillaceae</taxon>
        <taxon>Marinomonas</taxon>
    </lineage>
</organism>
<keyword evidence="4 5" id="KW-0472">Membrane</keyword>
<name>A0A1C3JQW7_9GAMM</name>
<dbReference type="Pfam" id="PF13515">
    <property type="entry name" value="FUSC_2"/>
    <property type="match status" value="1"/>
</dbReference>
<feature type="transmembrane region" description="Helical" evidence="5">
    <location>
        <begin position="94"/>
        <end position="113"/>
    </location>
</feature>
<feature type="transmembrane region" description="Helical" evidence="5">
    <location>
        <begin position="279"/>
        <end position="298"/>
    </location>
</feature>
<feature type="transmembrane region" description="Helical" evidence="5">
    <location>
        <begin position="242"/>
        <end position="264"/>
    </location>
</feature>
<feature type="transmembrane region" description="Helical" evidence="5">
    <location>
        <begin position="310"/>
        <end position="328"/>
    </location>
</feature>
<feature type="domain" description="Integral membrane bound transporter" evidence="6">
    <location>
        <begin position="198"/>
        <end position="323"/>
    </location>
</feature>
<feature type="transmembrane region" description="Helical" evidence="5">
    <location>
        <begin position="120"/>
        <end position="140"/>
    </location>
</feature>
<evidence type="ECO:0000259" key="6">
    <source>
        <dbReference type="Pfam" id="PF13515"/>
    </source>
</evidence>
<evidence type="ECO:0000256" key="4">
    <source>
        <dbReference type="ARBA" id="ARBA00023136"/>
    </source>
</evidence>
<dbReference type="Proteomes" id="UP000092840">
    <property type="component" value="Unassembled WGS sequence"/>
</dbReference>
<evidence type="ECO:0000313" key="9">
    <source>
        <dbReference type="Proteomes" id="UP000092840"/>
    </source>
</evidence>
<feature type="transmembrane region" description="Helical" evidence="5">
    <location>
        <begin position="146"/>
        <end position="164"/>
    </location>
</feature>
<gene>
    <name evidence="7" type="ORF">MGA5115_01678</name>
    <name evidence="8" type="ORF">MGA5116_00332</name>
</gene>
<keyword evidence="2 5" id="KW-0812">Transmembrane</keyword>
<reference evidence="8 9" key="2">
    <citation type="submission" date="2016-06" db="EMBL/GenBank/DDBJ databases">
        <authorList>
            <person name="Rodrigo-Torres L."/>
            <person name="Arahal D.R."/>
        </authorList>
    </citation>
    <scope>NUCLEOTIDE SEQUENCE [LARGE SCALE GENOMIC DNA]</scope>
    <source>
        <strain evidence="8 9">CECT 5116</strain>
    </source>
</reference>
<evidence type="ECO:0000256" key="3">
    <source>
        <dbReference type="ARBA" id="ARBA00022989"/>
    </source>
</evidence>
<evidence type="ECO:0000313" key="8">
    <source>
        <dbReference type="EMBL" id="SBT19754.1"/>
    </source>
</evidence>
<feature type="transmembrane region" description="Helical" evidence="5">
    <location>
        <begin position="184"/>
        <end position="205"/>
    </location>
</feature>
<evidence type="ECO:0000313" key="10">
    <source>
        <dbReference type="Proteomes" id="UP000092871"/>
    </source>
</evidence>
<dbReference type="OrthoDB" id="581879at2"/>
<feature type="transmembrane region" description="Helical" evidence="5">
    <location>
        <begin position="30"/>
        <end position="57"/>
    </location>
</feature>
<keyword evidence="9" id="KW-1185">Reference proteome</keyword>
<evidence type="ECO:0000313" key="7">
    <source>
        <dbReference type="EMBL" id="SBT17562.1"/>
    </source>
</evidence>
<proteinExistence type="predicted"/>